<reference evidence="1 2" key="1">
    <citation type="submission" date="2022-04" db="EMBL/GenBank/DDBJ databases">
        <title>Proposal of a three novel species of Scandinavium, Scandinavium hiltneri, Scandinavium manionii, Scandinavium tedordense.</title>
        <authorList>
            <person name="Maddock D.W."/>
            <person name="Brady C.L."/>
            <person name="Denman S."/>
            <person name="Arnold D."/>
        </authorList>
    </citation>
    <scope>NUCLEOTIDE SEQUENCE [LARGE SCALE GENOMIC DNA]</scope>
    <source>
        <strain evidence="1 2">H11S7</strain>
    </source>
</reference>
<dbReference type="EMBL" id="JALIGE010000072">
    <property type="protein sequence ID" value="MCS2161243.1"/>
    <property type="molecule type" value="Genomic_DNA"/>
</dbReference>
<dbReference type="Proteomes" id="UP001205357">
    <property type="component" value="Unassembled WGS sequence"/>
</dbReference>
<organism evidence="1 2">
    <name type="scientific">Scandinavium hiltneri</name>
    <dbReference type="NCBI Taxonomy" id="2926519"/>
    <lineage>
        <taxon>Bacteria</taxon>
        <taxon>Pseudomonadati</taxon>
        <taxon>Pseudomonadota</taxon>
        <taxon>Gammaproteobacteria</taxon>
        <taxon>Enterobacterales</taxon>
        <taxon>Enterobacteriaceae</taxon>
        <taxon>Scandinavium</taxon>
    </lineage>
</organism>
<comment type="caution">
    <text evidence="1">The sequence shown here is derived from an EMBL/GenBank/DDBJ whole genome shotgun (WGS) entry which is preliminary data.</text>
</comment>
<keyword evidence="2" id="KW-1185">Reference proteome</keyword>
<evidence type="ECO:0000313" key="1">
    <source>
        <dbReference type="EMBL" id="MCS2161243.1"/>
    </source>
</evidence>
<dbReference type="RefSeq" id="WP_258987823.1">
    <property type="nucleotide sequence ID" value="NZ_JALIGE010000072.1"/>
</dbReference>
<protein>
    <recommendedName>
        <fullName evidence="3">DUF2283 domain-containing protein</fullName>
    </recommendedName>
</protein>
<proteinExistence type="predicted"/>
<evidence type="ECO:0000313" key="2">
    <source>
        <dbReference type="Proteomes" id="UP001205357"/>
    </source>
</evidence>
<sequence>MKNDIYDNEIELAWELKGIDNDRLGLELVDVIEYSDISTDASIKIIYWFEPINVKDIDAKFSDLLKIT</sequence>
<gene>
    <name evidence="1" type="ORF">MUU47_08925</name>
</gene>
<accession>A0ABT2E039</accession>
<name>A0ABT2E039_9ENTR</name>
<evidence type="ECO:0008006" key="3">
    <source>
        <dbReference type="Google" id="ProtNLM"/>
    </source>
</evidence>